<sequence length="175" mass="21094">MEQLKSIFEIEDNGDFDKAFELYHELYKTNPTDFEIWKHFFFFLWIAIEDAKSEFHERINLRQRLKEMFDDGKSKFQHLAEFKFIAGYTVSIFPYEFGDYVDLEKEGKELLREAYQEEPDNKIYRMVYLSISNSDKNDNRQSELDASPVVLKRFQGPGLLNEYFRQVLNRIDKKP</sequence>
<evidence type="ECO:0000313" key="2">
    <source>
        <dbReference type="Proteomes" id="UP000664698"/>
    </source>
</evidence>
<proteinExistence type="predicted"/>
<dbReference type="EMBL" id="JAFKCW010000005">
    <property type="protein sequence ID" value="MBN7803311.1"/>
    <property type="molecule type" value="Genomic_DNA"/>
</dbReference>
<name>A0ABS3BWS5_9BACT</name>
<comment type="caution">
    <text evidence="1">The sequence shown here is derived from an EMBL/GenBank/DDBJ whole genome shotgun (WGS) entry which is preliminary data.</text>
</comment>
<organism evidence="1 2">
    <name type="scientific">Algoriphagus aestuariicola</name>
    <dbReference type="NCBI Taxonomy" id="1852016"/>
    <lineage>
        <taxon>Bacteria</taxon>
        <taxon>Pseudomonadati</taxon>
        <taxon>Bacteroidota</taxon>
        <taxon>Cytophagia</taxon>
        <taxon>Cytophagales</taxon>
        <taxon>Cyclobacteriaceae</taxon>
        <taxon>Algoriphagus</taxon>
    </lineage>
</organism>
<dbReference type="RefSeq" id="WP_206571303.1">
    <property type="nucleotide sequence ID" value="NZ_JAFKCW010000005.1"/>
</dbReference>
<evidence type="ECO:0000313" key="1">
    <source>
        <dbReference type="EMBL" id="MBN7803311.1"/>
    </source>
</evidence>
<gene>
    <name evidence="1" type="ORF">J0A67_20720</name>
</gene>
<protein>
    <submittedName>
        <fullName evidence="1">Uncharacterized protein</fullName>
    </submittedName>
</protein>
<keyword evidence="2" id="KW-1185">Reference proteome</keyword>
<dbReference type="Proteomes" id="UP000664698">
    <property type="component" value="Unassembled WGS sequence"/>
</dbReference>
<accession>A0ABS3BWS5</accession>
<reference evidence="1 2" key="1">
    <citation type="submission" date="2021-03" db="EMBL/GenBank/DDBJ databases">
        <title>novel species isolated from a fishpond in China.</title>
        <authorList>
            <person name="Lu H."/>
            <person name="Cai Z."/>
        </authorList>
    </citation>
    <scope>NUCLEOTIDE SEQUENCE [LARGE SCALE GENOMIC DNA]</scope>
    <source>
        <strain evidence="1 2">JCM 31546</strain>
    </source>
</reference>